<gene>
    <name evidence="3" type="ORF">M099_0372</name>
</gene>
<dbReference type="InterPro" id="IPR011055">
    <property type="entry name" value="Dup_hybrid_motif"/>
</dbReference>
<reference evidence="3 4" key="1">
    <citation type="submission" date="2014-04" db="EMBL/GenBank/DDBJ databases">
        <authorList>
            <person name="Sears C."/>
            <person name="Carroll K."/>
            <person name="Sack B.R."/>
            <person name="Qadri F."/>
            <person name="Myers L.L."/>
            <person name="Chung G.-T."/>
            <person name="Escheverria P."/>
            <person name="Fraser C.M."/>
            <person name="Sadzewicz L."/>
            <person name="Shefchek K.A."/>
            <person name="Tallon L."/>
            <person name="Das S.P."/>
            <person name="Daugherty S."/>
            <person name="Mongodin E.F."/>
        </authorList>
    </citation>
    <scope>NUCLEOTIDE SEQUENCE [LARGE SCALE GENOMIC DNA]</scope>
    <source>
        <strain evidence="3 4">3975 RP4</strain>
    </source>
</reference>
<dbReference type="SUPFAM" id="SSF51261">
    <property type="entry name" value="Duplicated hybrid motif"/>
    <property type="match status" value="1"/>
</dbReference>
<evidence type="ECO:0000313" key="4">
    <source>
        <dbReference type="Proteomes" id="UP000027661"/>
    </source>
</evidence>
<dbReference type="AlphaFoldDB" id="A0A069SQ71"/>
<keyword evidence="1" id="KW-1133">Transmembrane helix</keyword>
<dbReference type="Pfam" id="PF01551">
    <property type="entry name" value="Peptidase_M23"/>
    <property type="match status" value="1"/>
</dbReference>
<feature type="transmembrane region" description="Helical" evidence="1">
    <location>
        <begin position="33"/>
        <end position="52"/>
    </location>
</feature>
<feature type="domain" description="M23ase beta-sheet core" evidence="2">
    <location>
        <begin position="199"/>
        <end position="294"/>
    </location>
</feature>
<protein>
    <submittedName>
        <fullName evidence="3">Peptidase M23 family protein</fullName>
    </submittedName>
</protein>
<evidence type="ECO:0000313" key="3">
    <source>
        <dbReference type="EMBL" id="KDS56575.1"/>
    </source>
</evidence>
<dbReference type="FunFam" id="2.70.70.10:FF:000006">
    <property type="entry name" value="M23 family peptidase"/>
    <property type="match status" value="1"/>
</dbReference>
<keyword evidence="1" id="KW-0472">Membrane</keyword>
<dbReference type="PANTHER" id="PTHR21666">
    <property type="entry name" value="PEPTIDASE-RELATED"/>
    <property type="match status" value="1"/>
</dbReference>
<dbReference type="GO" id="GO:0004222">
    <property type="term" value="F:metalloendopeptidase activity"/>
    <property type="evidence" value="ECO:0007669"/>
    <property type="project" value="TreeGrafter"/>
</dbReference>
<dbReference type="CDD" id="cd12797">
    <property type="entry name" value="M23_peptidase"/>
    <property type="match status" value="1"/>
</dbReference>
<dbReference type="PANTHER" id="PTHR21666:SF286">
    <property type="entry name" value="LIPOPROTEIN NLPD"/>
    <property type="match status" value="1"/>
</dbReference>
<proteinExistence type="predicted"/>
<dbReference type="PATRIC" id="fig|1339352.3.peg.365"/>
<dbReference type="InterPro" id="IPR050570">
    <property type="entry name" value="Cell_wall_metabolism_enzyme"/>
</dbReference>
<evidence type="ECO:0000259" key="2">
    <source>
        <dbReference type="Pfam" id="PF01551"/>
    </source>
</evidence>
<dbReference type="GeneID" id="5302875"/>
<evidence type="ECO:0000256" key="1">
    <source>
        <dbReference type="SAM" id="Phobius"/>
    </source>
</evidence>
<dbReference type="RefSeq" id="WP_005845796.1">
    <property type="nucleotide sequence ID" value="NZ_JNHM01000004.1"/>
</dbReference>
<dbReference type="Proteomes" id="UP000027661">
    <property type="component" value="Unassembled WGS sequence"/>
</dbReference>
<dbReference type="InterPro" id="IPR016047">
    <property type="entry name" value="M23ase_b-sheet_dom"/>
</dbReference>
<comment type="caution">
    <text evidence="3">The sequence shown here is derived from an EMBL/GenBank/DDBJ whole genome shotgun (WGS) entry which is preliminary data.</text>
</comment>
<sequence>MRKVYYIYNPKTRTYDRIYPTVRQRALSILRRLFVGMGLGAGSFIILLLIFGSPSEKELRIENTRLLAQYNVLSHRLDEAMGVMQDIQQRDDNLYRVVLQADPVSDAVRKAGYGGTNRYEQLRDMANADLVINTTQKLDMLNRQLYIQSKSFDEVVDLCKNHDEMLKCIPAIMPVSNKNLKKTASGYGVRIDPIYKTAKFHAGMDFSANIGTPVYATGDGTVVKAGWETGYGNLIQVDHGFGYVTWYAHLSKYKVRPGQKVVRGEVIGEVGNTGKSTGPHLHYEVHVKGKVQNPVNYYFMDLSAEDYDKMIQIAANHGKVFD</sequence>
<organism evidence="3 4">
    <name type="scientific">Phocaeicola vulgatus str. 3975 RP4</name>
    <dbReference type="NCBI Taxonomy" id="1339352"/>
    <lineage>
        <taxon>Bacteria</taxon>
        <taxon>Pseudomonadati</taxon>
        <taxon>Bacteroidota</taxon>
        <taxon>Bacteroidia</taxon>
        <taxon>Bacteroidales</taxon>
        <taxon>Bacteroidaceae</taxon>
        <taxon>Phocaeicola</taxon>
    </lineage>
</organism>
<dbReference type="EMBL" id="JNHM01000004">
    <property type="protein sequence ID" value="KDS56575.1"/>
    <property type="molecule type" value="Genomic_DNA"/>
</dbReference>
<accession>A0A069SQ71</accession>
<name>A0A069SQ71_PHOVU</name>
<keyword evidence="1" id="KW-0812">Transmembrane</keyword>
<dbReference type="Gene3D" id="2.70.70.10">
    <property type="entry name" value="Glucose Permease (Domain IIA)"/>
    <property type="match status" value="1"/>
</dbReference>